<evidence type="ECO:0000313" key="2">
    <source>
        <dbReference type="Proteomes" id="UP001168821"/>
    </source>
</evidence>
<dbReference type="EMBL" id="JALNTZ010000005">
    <property type="protein sequence ID" value="KAJ3651987.1"/>
    <property type="molecule type" value="Genomic_DNA"/>
</dbReference>
<sequence>MRDAKDMISLVIGTEGKTIMKKLYITPSNGLTLEDGTRSVELEVRPGVLINLCQSLTALQTLRYPLLKGSASWTLIPHRLFKLSKSQDTLFTRYPSELRLFSLLDTWAILICNPL</sequence>
<proteinExistence type="predicted"/>
<dbReference type="Proteomes" id="UP001168821">
    <property type="component" value="Unassembled WGS sequence"/>
</dbReference>
<dbReference type="AlphaFoldDB" id="A0AA38IDI4"/>
<comment type="caution">
    <text evidence="1">The sequence shown here is derived from an EMBL/GenBank/DDBJ whole genome shotgun (WGS) entry which is preliminary data.</text>
</comment>
<evidence type="ECO:0000313" key="1">
    <source>
        <dbReference type="EMBL" id="KAJ3651987.1"/>
    </source>
</evidence>
<protein>
    <submittedName>
        <fullName evidence="1">Uncharacterized protein</fullName>
    </submittedName>
</protein>
<organism evidence="1 2">
    <name type="scientific">Zophobas morio</name>
    <dbReference type="NCBI Taxonomy" id="2755281"/>
    <lineage>
        <taxon>Eukaryota</taxon>
        <taxon>Metazoa</taxon>
        <taxon>Ecdysozoa</taxon>
        <taxon>Arthropoda</taxon>
        <taxon>Hexapoda</taxon>
        <taxon>Insecta</taxon>
        <taxon>Pterygota</taxon>
        <taxon>Neoptera</taxon>
        <taxon>Endopterygota</taxon>
        <taxon>Coleoptera</taxon>
        <taxon>Polyphaga</taxon>
        <taxon>Cucujiformia</taxon>
        <taxon>Tenebrionidae</taxon>
        <taxon>Zophobas</taxon>
    </lineage>
</organism>
<reference evidence="1" key="1">
    <citation type="journal article" date="2023" name="G3 (Bethesda)">
        <title>Whole genome assemblies of Zophobas morio and Tenebrio molitor.</title>
        <authorList>
            <person name="Kaur S."/>
            <person name="Stinson S.A."/>
            <person name="diCenzo G.C."/>
        </authorList>
    </citation>
    <scope>NUCLEOTIDE SEQUENCE</scope>
    <source>
        <strain evidence="1">QUZm001</strain>
    </source>
</reference>
<name>A0AA38IDI4_9CUCU</name>
<accession>A0AA38IDI4</accession>
<keyword evidence="2" id="KW-1185">Reference proteome</keyword>
<gene>
    <name evidence="1" type="ORF">Zmor_017989</name>
</gene>